<comment type="caution">
    <text evidence="2">The sequence shown here is derived from an EMBL/GenBank/DDBJ whole genome shotgun (WGS) entry which is preliminary data.</text>
</comment>
<sequence length="61" mass="7156">MQKMMRFINKKSMIFYQVYSSGHAEIDTLKKVVKKLKPGKIIPIHTFHPDKYGGLFSQKLE</sequence>
<evidence type="ECO:0000259" key="1">
    <source>
        <dbReference type="Pfam" id="PF07521"/>
    </source>
</evidence>
<feature type="domain" description="Zn-dependent metallo-hydrolase RNA specificity" evidence="1">
    <location>
        <begin position="19"/>
        <end position="46"/>
    </location>
</feature>
<reference evidence="2" key="1">
    <citation type="journal article" date="2014" name="Front. Microbiol.">
        <title>High frequency of phylogenetically diverse reductive dehalogenase-homologous genes in deep subseafloor sedimentary metagenomes.</title>
        <authorList>
            <person name="Kawai M."/>
            <person name="Futagami T."/>
            <person name="Toyoda A."/>
            <person name="Takaki Y."/>
            <person name="Nishi S."/>
            <person name="Hori S."/>
            <person name="Arai W."/>
            <person name="Tsubouchi T."/>
            <person name="Morono Y."/>
            <person name="Uchiyama I."/>
            <person name="Ito T."/>
            <person name="Fujiyama A."/>
            <person name="Inagaki F."/>
            <person name="Takami H."/>
        </authorList>
    </citation>
    <scope>NUCLEOTIDE SEQUENCE</scope>
    <source>
        <strain evidence="2">Expedition CK06-06</strain>
    </source>
</reference>
<gene>
    <name evidence="2" type="ORF">S12H4_49856</name>
</gene>
<proteinExistence type="predicted"/>
<dbReference type="Gene3D" id="3.60.15.10">
    <property type="entry name" value="Ribonuclease Z/Hydroxyacylglutathione hydrolase-like"/>
    <property type="match status" value="1"/>
</dbReference>
<name>X1UC13_9ZZZZ</name>
<dbReference type="Pfam" id="PF07521">
    <property type="entry name" value="RMMBL"/>
    <property type="match status" value="1"/>
</dbReference>
<dbReference type="EMBL" id="BARW01031325">
    <property type="protein sequence ID" value="GAJ15053.1"/>
    <property type="molecule type" value="Genomic_DNA"/>
</dbReference>
<dbReference type="InterPro" id="IPR042173">
    <property type="entry name" value="RNase_J_2"/>
</dbReference>
<dbReference type="InterPro" id="IPR011108">
    <property type="entry name" value="RMMBL"/>
</dbReference>
<accession>X1UC13</accession>
<protein>
    <recommendedName>
        <fullName evidence="1">Zn-dependent metallo-hydrolase RNA specificity domain-containing protein</fullName>
    </recommendedName>
</protein>
<evidence type="ECO:0000313" key="2">
    <source>
        <dbReference type="EMBL" id="GAJ15053.1"/>
    </source>
</evidence>
<organism evidence="2">
    <name type="scientific">marine sediment metagenome</name>
    <dbReference type="NCBI Taxonomy" id="412755"/>
    <lineage>
        <taxon>unclassified sequences</taxon>
        <taxon>metagenomes</taxon>
        <taxon>ecological metagenomes</taxon>
    </lineage>
</organism>
<dbReference type="Gene3D" id="3.40.50.10710">
    <property type="entry name" value="Metallo-hydrolase/oxidoreductase"/>
    <property type="match status" value="1"/>
</dbReference>
<dbReference type="AlphaFoldDB" id="X1UC13"/>
<dbReference type="InterPro" id="IPR036866">
    <property type="entry name" value="RibonucZ/Hydroxyglut_hydro"/>
</dbReference>